<dbReference type="InterPro" id="IPR027640">
    <property type="entry name" value="Kinesin-like_fam"/>
</dbReference>
<dbReference type="PROSITE" id="PS50067">
    <property type="entry name" value="KINESIN_MOTOR_2"/>
    <property type="match status" value="1"/>
</dbReference>
<feature type="domain" description="Kinesin motor" evidence="7">
    <location>
        <begin position="1"/>
        <end position="208"/>
    </location>
</feature>
<dbReference type="Pfam" id="PF00225">
    <property type="entry name" value="Kinesin"/>
    <property type="match status" value="1"/>
</dbReference>
<keyword evidence="4" id="KW-0175">Coiled coil</keyword>
<evidence type="ECO:0000256" key="1">
    <source>
        <dbReference type="ARBA" id="ARBA00022701"/>
    </source>
</evidence>
<dbReference type="PhylomeDB" id="A0A0G4GHN7"/>
<dbReference type="GO" id="GO:0007018">
    <property type="term" value="P:microtubule-based movement"/>
    <property type="evidence" value="ECO:0007669"/>
    <property type="project" value="InterPro"/>
</dbReference>
<dbReference type="GO" id="GO:0008017">
    <property type="term" value="F:microtubule binding"/>
    <property type="evidence" value="ECO:0007669"/>
    <property type="project" value="InterPro"/>
</dbReference>
<dbReference type="EMBL" id="CDMZ01001221">
    <property type="protein sequence ID" value="CEM29250.1"/>
    <property type="molecule type" value="Genomic_DNA"/>
</dbReference>
<sequence>MTRMRPFFPKEDYIVSCSYLEIYMERVNDLLSDDGKGGPVQNLPVKEDAQKGFFVPGLEEKIVTSAEEVLSLIARSSRSHVVFILKIESQNEAGFEGGSGPPGSNSAGVPTTTKLGKLNLVDLAGNERVALASAGTEDAKKIAEEGKVINTSLFFLSECISKLAARAATKGGKKALDAIHVPYRDSKLTRILQVGGEGTGGEASRWAA</sequence>
<dbReference type="SMART" id="SM00129">
    <property type="entry name" value="KISc"/>
    <property type="match status" value="1"/>
</dbReference>
<dbReference type="PANTHER" id="PTHR47968:SF36">
    <property type="entry name" value="KINESIN HEAVY CHAIN ISOFORM X1"/>
    <property type="match status" value="1"/>
</dbReference>
<dbReference type="Gene3D" id="3.40.850.10">
    <property type="entry name" value="Kinesin motor domain"/>
    <property type="match status" value="1"/>
</dbReference>
<evidence type="ECO:0000256" key="6">
    <source>
        <dbReference type="PROSITE-ProRule" id="PRU00283"/>
    </source>
</evidence>
<comment type="similarity">
    <text evidence="6">Belongs to the TRAFAC class myosin-kinesin ATPase superfamily. Kinesin family.</text>
</comment>
<keyword evidence="2" id="KW-0547">Nucleotide-binding</keyword>
<dbReference type="AlphaFoldDB" id="A0A0G4GHN7"/>
<comment type="caution">
    <text evidence="6">Lacks conserved residue(s) required for the propagation of feature annotation.</text>
</comment>
<accession>A0A0G4GHN7</accession>
<gene>
    <name evidence="8" type="ORF">Cvel_21938</name>
</gene>
<keyword evidence="5" id="KW-0505">Motor protein</keyword>
<dbReference type="GO" id="GO:0005874">
    <property type="term" value="C:microtubule"/>
    <property type="evidence" value="ECO:0007669"/>
    <property type="project" value="UniProtKB-KW"/>
</dbReference>
<dbReference type="PROSITE" id="PS00411">
    <property type="entry name" value="KINESIN_MOTOR_1"/>
    <property type="match status" value="1"/>
</dbReference>
<dbReference type="InterPro" id="IPR001752">
    <property type="entry name" value="Kinesin_motor_dom"/>
</dbReference>
<protein>
    <recommendedName>
        <fullName evidence="7">Kinesin motor domain-containing protein</fullName>
    </recommendedName>
</protein>
<evidence type="ECO:0000256" key="3">
    <source>
        <dbReference type="ARBA" id="ARBA00022840"/>
    </source>
</evidence>
<dbReference type="InterPro" id="IPR036961">
    <property type="entry name" value="Kinesin_motor_dom_sf"/>
</dbReference>
<dbReference type="InterPro" id="IPR027417">
    <property type="entry name" value="P-loop_NTPase"/>
</dbReference>
<dbReference type="GO" id="GO:0005524">
    <property type="term" value="F:ATP binding"/>
    <property type="evidence" value="ECO:0007669"/>
    <property type="project" value="UniProtKB-KW"/>
</dbReference>
<dbReference type="InterPro" id="IPR019821">
    <property type="entry name" value="Kinesin_motor_CS"/>
</dbReference>
<dbReference type="PANTHER" id="PTHR47968">
    <property type="entry name" value="CENTROMERE PROTEIN E"/>
    <property type="match status" value="1"/>
</dbReference>
<evidence type="ECO:0000313" key="8">
    <source>
        <dbReference type="EMBL" id="CEM29250.1"/>
    </source>
</evidence>
<reference evidence="8" key="1">
    <citation type="submission" date="2014-11" db="EMBL/GenBank/DDBJ databases">
        <authorList>
            <person name="Otto D Thomas"/>
            <person name="Naeem Raeece"/>
        </authorList>
    </citation>
    <scope>NUCLEOTIDE SEQUENCE</scope>
</reference>
<dbReference type="PRINTS" id="PR00380">
    <property type="entry name" value="KINESINHEAVY"/>
</dbReference>
<dbReference type="SUPFAM" id="SSF52540">
    <property type="entry name" value="P-loop containing nucleoside triphosphate hydrolases"/>
    <property type="match status" value="1"/>
</dbReference>
<proteinExistence type="inferred from homology"/>
<organism evidence="8">
    <name type="scientific">Chromera velia CCMP2878</name>
    <dbReference type="NCBI Taxonomy" id="1169474"/>
    <lineage>
        <taxon>Eukaryota</taxon>
        <taxon>Sar</taxon>
        <taxon>Alveolata</taxon>
        <taxon>Colpodellida</taxon>
        <taxon>Chromeraceae</taxon>
        <taxon>Chromera</taxon>
    </lineage>
</organism>
<dbReference type="VEuPathDB" id="CryptoDB:Cvel_21938"/>
<name>A0A0G4GHN7_9ALVE</name>
<evidence type="ECO:0000256" key="4">
    <source>
        <dbReference type="ARBA" id="ARBA00023054"/>
    </source>
</evidence>
<evidence type="ECO:0000256" key="5">
    <source>
        <dbReference type="ARBA" id="ARBA00023175"/>
    </source>
</evidence>
<evidence type="ECO:0000259" key="7">
    <source>
        <dbReference type="PROSITE" id="PS50067"/>
    </source>
</evidence>
<evidence type="ECO:0000256" key="2">
    <source>
        <dbReference type="ARBA" id="ARBA00022741"/>
    </source>
</evidence>
<dbReference type="GO" id="GO:0003777">
    <property type="term" value="F:microtubule motor activity"/>
    <property type="evidence" value="ECO:0007669"/>
    <property type="project" value="InterPro"/>
</dbReference>
<keyword evidence="1" id="KW-0493">Microtubule</keyword>
<keyword evidence="3" id="KW-0067">ATP-binding</keyword>